<dbReference type="Gene3D" id="3.40.1180.10">
    <property type="entry name" value="Decaprenyl diphosphate synthase-like"/>
    <property type="match status" value="1"/>
</dbReference>
<dbReference type="InterPro" id="IPR036424">
    <property type="entry name" value="UPP_synth-like_sf"/>
</dbReference>
<dbReference type="PANTHER" id="PTHR10291">
    <property type="entry name" value="DEHYDRODOLICHYL DIPHOSPHATE SYNTHASE FAMILY MEMBER"/>
    <property type="match status" value="1"/>
</dbReference>
<accession>A0A9D0ZRG6</accession>
<feature type="binding site" evidence="2">
    <location>
        <position position="68"/>
    </location>
    <ligand>
        <name>substrate</name>
    </ligand>
</feature>
<reference evidence="3" key="1">
    <citation type="submission" date="2020-10" db="EMBL/GenBank/DDBJ databases">
        <authorList>
            <person name="Gilroy R."/>
        </authorList>
    </citation>
    <scope>NUCLEOTIDE SEQUENCE</scope>
    <source>
        <strain evidence="3">CHK147-3167</strain>
    </source>
</reference>
<protein>
    <recommendedName>
        <fullName evidence="2">Isoprenyl transferase</fullName>
        <ecNumber evidence="2">2.5.1.-</ecNumber>
    </recommendedName>
</protein>
<dbReference type="HAMAP" id="MF_01139">
    <property type="entry name" value="ISPT"/>
    <property type="match status" value="1"/>
</dbReference>
<feature type="binding site" evidence="2">
    <location>
        <position position="34"/>
    </location>
    <ligand>
        <name>substrate</name>
    </ligand>
</feature>
<keyword evidence="2" id="KW-0460">Magnesium</keyword>
<dbReference type="InterPro" id="IPR001441">
    <property type="entry name" value="UPP_synth-like"/>
</dbReference>
<evidence type="ECO:0000313" key="3">
    <source>
        <dbReference type="EMBL" id="HIQ91056.1"/>
    </source>
</evidence>
<dbReference type="InterPro" id="IPR018520">
    <property type="entry name" value="UPP_synth-like_CS"/>
</dbReference>
<comment type="caution">
    <text evidence="3">The sequence shown here is derived from an EMBL/GenBank/DDBJ whole genome shotgun (WGS) entry which is preliminary data.</text>
</comment>
<gene>
    <name evidence="3" type="primary">uppS</name>
    <name evidence="3" type="ORF">IAB27_05490</name>
</gene>
<keyword evidence="1 2" id="KW-0808">Transferase</keyword>
<reference evidence="3" key="2">
    <citation type="journal article" date="2021" name="PeerJ">
        <title>Extensive microbial diversity within the chicken gut microbiome revealed by metagenomics and culture.</title>
        <authorList>
            <person name="Gilroy R."/>
            <person name="Ravi A."/>
            <person name="Getino M."/>
            <person name="Pursley I."/>
            <person name="Horton D.L."/>
            <person name="Alikhan N.F."/>
            <person name="Baker D."/>
            <person name="Gharbi K."/>
            <person name="Hall N."/>
            <person name="Watson M."/>
            <person name="Adriaenssens E.M."/>
            <person name="Foster-Nyarko E."/>
            <person name="Jarju S."/>
            <person name="Secka A."/>
            <person name="Antonio M."/>
            <person name="Oren A."/>
            <person name="Chaudhuri R.R."/>
            <person name="La Ragione R."/>
            <person name="Hildebrand F."/>
            <person name="Pallen M.J."/>
        </authorList>
    </citation>
    <scope>NUCLEOTIDE SEQUENCE</scope>
    <source>
        <strain evidence="3">CHK147-3167</strain>
    </source>
</reference>
<dbReference type="Proteomes" id="UP000886786">
    <property type="component" value="Unassembled WGS sequence"/>
</dbReference>
<dbReference type="GO" id="GO:0000287">
    <property type="term" value="F:magnesium ion binding"/>
    <property type="evidence" value="ECO:0007669"/>
    <property type="project" value="UniProtKB-UniRule"/>
</dbReference>
<feature type="binding site" evidence="2">
    <location>
        <begin position="189"/>
        <end position="191"/>
    </location>
    <ligand>
        <name>substrate</name>
    </ligand>
</feature>
<feature type="binding site" evidence="2">
    <location>
        <position position="30"/>
    </location>
    <ligand>
        <name>substrate</name>
    </ligand>
</feature>
<dbReference type="PANTHER" id="PTHR10291:SF0">
    <property type="entry name" value="DEHYDRODOLICHYL DIPHOSPHATE SYNTHASE 2"/>
    <property type="match status" value="1"/>
</dbReference>
<dbReference type="NCBIfam" id="TIGR00055">
    <property type="entry name" value="uppS"/>
    <property type="match status" value="1"/>
</dbReference>
<feature type="binding site" evidence="2">
    <location>
        <position position="66"/>
    </location>
    <ligand>
        <name>substrate</name>
    </ligand>
</feature>
<dbReference type="AlphaFoldDB" id="A0A9D0ZRG6"/>
<feature type="binding site" evidence="2">
    <location>
        <position position="202"/>
    </location>
    <ligand>
        <name>Mg(2+)</name>
        <dbReference type="ChEBI" id="CHEBI:18420"/>
    </ligand>
</feature>
<sequence length="242" mass="28287">MDYSNLKVPNHVALIVDGNGRWATERGLSRSKGHEQGFVNVKKLSRYIFSKGINYLSAYLFSTENFKRSKAEVDFLMNLLTGRMKDILDFCREDKIKVVFSGRREGLSDKVMKTILEIEDETKDYDKVFNLCFNYGGHAEIVDATKKIVNDVESGKLNIDDLNEDNYSHYLYQDLPPVDLLIRTSGEMRLSNFLLWQVSYAEFYFPKTYFPDFDEKEFDKAIIEYTKRDRRFGGINYEDKSN</sequence>
<feature type="binding site" evidence="2">
    <location>
        <begin position="18"/>
        <end position="21"/>
    </location>
    <ligand>
        <name>substrate</name>
    </ligand>
</feature>
<dbReference type="CDD" id="cd00475">
    <property type="entry name" value="Cis_IPPS"/>
    <property type="match status" value="1"/>
</dbReference>
<dbReference type="EMBL" id="DVFV01000096">
    <property type="protein sequence ID" value="HIQ91056.1"/>
    <property type="molecule type" value="Genomic_DNA"/>
</dbReference>
<dbReference type="GO" id="GO:0045547">
    <property type="term" value="F:ditrans,polycis-polyprenyl diphosphate synthase [(2E,6E)-farnesyl diphosphate specific] activity"/>
    <property type="evidence" value="ECO:0007669"/>
    <property type="project" value="TreeGrafter"/>
</dbReference>
<dbReference type="SUPFAM" id="SSF64005">
    <property type="entry name" value="Undecaprenyl diphosphate synthase"/>
    <property type="match status" value="1"/>
</dbReference>
<dbReference type="EC" id="2.5.1.-" evidence="2"/>
<evidence type="ECO:0000256" key="1">
    <source>
        <dbReference type="ARBA" id="ARBA00022679"/>
    </source>
</evidence>
<feature type="binding site" evidence="2">
    <location>
        <position position="183"/>
    </location>
    <ligand>
        <name>substrate</name>
    </ligand>
</feature>
<dbReference type="PROSITE" id="PS01066">
    <property type="entry name" value="UPP_SYNTHASE"/>
    <property type="match status" value="1"/>
</dbReference>
<comment type="cofactor">
    <cofactor evidence="2">
        <name>Mg(2+)</name>
        <dbReference type="ChEBI" id="CHEBI:18420"/>
    </cofactor>
    <text evidence="2">Binds 2 magnesium ions per subunit.</text>
</comment>
<dbReference type="GO" id="GO:0016094">
    <property type="term" value="P:polyprenol biosynthetic process"/>
    <property type="evidence" value="ECO:0007669"/>
    <property type="project" value="TreeGrafter"/>
</dbReference>
<feature type="binding site" evidence="2">
    <location>
        <position position="22"/>
    </location>
    <ligand>
        <name>substrate</name>
    </ligand>
</feature>
<evidence type="ECO:0000313" key="4">
    <source>
        <dbReference type="Proteomes" id="UP000886786"/>
    </source>
</evidence>
<feature type="active site" evidence="2">
    <location>
        <position position="17"/>
    </location>
</feature>
<name>A0A9D0ZRG6_9FIRM</name>
<comment type="subunit">
    <text evidence="2">Homodimer.</text>
</comment>
<proteinExistence type="inferred from homology"/>
<feature type="active site" description="Proton acceptor" evidence="2">
    <location>
        <position position="65"/>
    </location>
</feature>
<feature type="binding site" evidence="2">
    <location>
        <position position="17"/>
    </location>
    <ligand>
        <name>Mg(2+)</name>
        <dbReference type="ChEBI" id="CHEBI:18420"/>
    </ligand>
</feature>
<keyword evidence="2" id="KW-0479">Metal-binding</keyword>
<organism evidence="3 4">
    <name type="scientific">Candidatus Coprosoma intestinipullorum</name>
    <dbReference type="NCBI Taxonomy" id="2840752"/>
    <lineage>
        <taxon>Bacteria</taxon>
        <taxon>Bacillati</taxon>
        <taxon>Bacillota</taxon>
        <taxon>Bacillota incertae sedis</taxon>
        <taxon>Candidatus Coprosoma</taxon>
    </lineage>
</organism>
<comment type="function">
    <text evidence="2">Catalyzes the condensation of isopentenyl diphosphate (IPP) with allylic pyrophosphates generating different type of terpenoids.</text>
</comment>
<feature type="binding site" evidence="2">
    <location>
        <begin position="62"/>
        <end position="64"/>
    </location>
    <ligand>
        <name>substrate</name>
    </ligand>
</feature>
<evidence type="ECO:0000256" key="2">
    <source>
        <dbReference type="HAMAP-Rule" id="MF_01139"/>
    </source>
</evidence>
<dbReference type="Pfam" id="PF01255">
    <property type="entry name" value="Prenyltransf"/>
    <property type="match status" value="1"/>
</dbReference>
<comment type="similarity">
    <text evidence="2">Belongs to the UPP synthase family.</text>
</comment>